<keyword evidence="1" id="KW-0472">Membrane</keyword>
<protein>
    <submittedName>
        <fullName evidence="2">Uncharacterized protein</fullName>
    </submittedName>
</protein>
<dbReference type="AlphaFoldDB" id="A0A0P0N0D9"/>
<keyword evidence="1" id="KW-1133">Transmembrane helix</keyword>
<dbReference type="KEGG" id="pdl:Pyrde_0244"/>
<dbReference type="GeneID" id="26098571"/>
<reference evidence="2 3" key="1">
    <citation type="submission" date="2015-10" db="EMBL/GenBank/DDBJ databases">
        <title>Complete genome sequence of hyperthermophilic archaeon Pyrodictium delaneyi Su06.</title>
        <authorList>
            <person name="Jung J.-H."/>
            <person name="Lin J."/>
            <person name="Holden J.F."/>
            <person name="Park C.-S."/>
        </authorList>
    </citation>
    <scope>NUCLEOTIDE SEQUENCE [LARGE SCALE GENOMIC DNA]</scope>
    <source>
        <strain evidence="2 3">Su06</strain>
    </source>
</reference>
<dbReference type="Proteomes" id="UP000058613">
    <property type="component" value="Chromosome"/>
</dbReference>
<dbReference type="EMBL" id="CP013011">
    <property type="protein sequence ID" value="ALL00294.1"/>
    <property type="molecule type" value="Genomic_DNA"/>
</dbReference>
<evidence type="ECO:0000256" key="1">
    <source>
        <dbReference type="SAM" id="Phobius"/>
    </source>
</evidence>
<feature type="transmembrane region" description="Helical" evidence="1">
    <location>
        <begin position="101"/>
        <end position="121"/>
    </location>
</feature>
<accession>A0A0P0N0D9</accession>
<evidence type="ECO:0000313" key="3">
    <source>
        <dbReference type="Proteomes" id="UP000058613"/>
    </source>
</evidence>
<name>A0A0P0N0D9_9CREN</name>
<organism evidence="2 3">
    <name type="scientific">Pyrodictium delaneyi</name>
    <dbReference type="NCBI Taxonomy" id="1273541"/>
    <lineage>
        <taxon>Archaea</taxon>
        <taxon>Thermoproteota</taxon>
        <taxon>Thermoprotei</taxon>
        <taxon>Desulfurococcales</taxon>
        <taxon>Pyrodictiaceae</taxon>
        <taxon>Pyrodictium</taxon>
    </lineage>
</organism>
<feature type="transmembrane region" description="Helical" evidence="1">
    <location>
        <begin position="67"/>
        <end position="89"/>
    </location>
</feature>
<keyword evidence="1" id="KW-0812">Transmembrane</keyword>
<gene>
    <name evidence="2" type="ORF">Pyrde_0244</name>
</gene>
<proteinExistence type="predicted"/>
<dbReference type="RefSeq" id="WP_143522192.1">
    <property type="nucleotide sequence ID" value="NZ_CP013011.1"/>
</dbReference>
<sequence length="123" mass="13045">MPRAGSNVLRITSLVSSMSGILLLSLSYLSAITGLCLRSPSLAQVPPLSLLGGYGLCSYLHVELLPLALVSVGVLHAIASVELLTARFASAPRGYRLLVELFRLTTWLLAGHLLALTVVAYTL</sequence>
<evidence type="ECO:0000313" key="2">
    <source>
        <dbReference type="EMBL" id="ALL00294.1"/>
    </source>
</evidence>